<evidence type="ECO:0000259" key="5">
    <source>
        <dbReference type="PROSITE" id="PS50893"/>
    </source>
</evidence>
<dbReference type="InterPro" id="IPR003439">
    <property type="entry name" value="ABC_transporter-like_ATP-bd"/>
</dbReference>
<dbReference type="PROSITE" id="PS50893">
    <property type="entry name" value="ABC_TRANSPORTER_2"/>
    <property type="match status" value="1"/>
</dbReference>
<feature type="domain" description="ABC transporter" evidence="5">
    <location>
        <begin position="7"/>
        <end position="215"/>
    </location>
</feature>
<keyword evidence="6" id="KW-0378">Hydrolase</keyword>
<reference evidence="6 7" key="1">
    <citation type="submission" date="2014-03" db="EMBL/GenBank/DDBJ databases">
        <title>Genomics of Bifidobacteria.</title>
        <authorList>
            <person name="Ventura M."/>
            <person name="Milani C."/>
            <person name="Lugli G.A."/>
        </authorList>
    </citation>
    <scope>NUCLEOTIDE SEQUENCE [LARGE SCALE GENOMIC DNA]</scope>
    <source>
        <strain evidence="6 7">LMG 21816</strain>
    </source>
</reference>
<dbReference type="InterPro" id="IPR027417">
    <property type="entry name" value="P-loop_NTPase"/>
</dbReference>
<dbReference type="CDD" id="cd03221">
    <property type="entry name" value="ABCF_EF-3"/>
    <property type="match status" value="1"/>
</dbReference>
<evidence type="ECO:0000256" key="4">
    <source>
        <dbReference type="SAM" id="MobiDB-lite"/>
    </source>
</evidence>
<gene>
    <name evidence="6" type="ORF">BPULL_1566</name>
</gene>
<evidence type="ECO:0000256" key="1">
    <source>
        <dbReference type="ARBA" id="ARBA00022737"/>
    </source>
</evidence>
<sequence length="550" mass="58071">MAQPIMLTLSHIDFTYPGTPEPLFEDISVSFPQGWTAVLGDNGIGKSTLAAIATGRLTPDAGSVSPAPVRLVIAVCPQSTDEVPDNLEDFAADWSPEALSVRQALRLDDGWLYRYDTLSGGEAKRVQIACALAKRPDLLVLDEPTNHVDEPTRNAIAAAMGGFRGIGVLISHDADLIDATCGRSLIFERRHVGHRNVTVANVYQGGYTQANAQRRANDERDAGLLRSARREHERLRGAQAERFRQVQHANAARDNGGRRIDPKDHDARGALHLAKATSLDSGASRAYAQLDGRIAAAERKAASLSVAAKRYDGDIWMDAAPSHRAELIRIGPGVVRFGDAAIVDDDEALADGRTPRPDGSPDCAGECSHLHVDGGLWRVSAEGDGRDRAGGIVGVRIPLLSVGPRDHIGLTGPNGLGKSTIIGALLRAAADVRTLSIAQNTTGDDARRAMTRLTGLPAERRARVLSSVAQLNADPDKLLTGESPLAGRAAQAAALPGTARPAGADRDGRADQSSGPGLQGGAGQSARRLSGCVGRRLARAVVHRTGCLIV</sequence>
<dbReference type="InterPro" id="IPR050611">
    <property type="entry name" value="ABCF"/>
</dbReference>
<organism evidence="6 7">
    <name type="scientific">Bifidobacterium pullorum</name>
    <dbReference type="NCBI Taxonomy" id="78448"/>
    <lineage>
        <taxon>Bacteria</taxon>
        <taxon>Bacillati</taxon>
        <taxon>Actinomycetota</taxon>
        <taxon>Actinomycetes</taxon>
        <taxon>Bifidobacteriales</taxon>
        <taxon>Bifidobacteriaceae</taxon>
        <taxon>Bifidobacterium</taxon>
    </lineage>
</organism>
<keyword evidence="2" id="KW-0547">Nucleotide-binding</keyword>
<dbReference type="SMART" id="SM00382">
    <property type="entry name" value="AAA"/>
    <property type="match status" value="2"/>
</dbReference>
<feature type="compositionally biased region" description="Low complexity" evidence="4">
    <location>
        <begin position="489"/>
        <end position="502"/>
    </location>
</feature>
<dbReference type="SUPFAM" id="SSF52540">
    <property type="entry name" value="P-loop containing nucleoside triphosphate hydrolases"/>
    <property type="match status" value="2"/>
</dbReference>
<dbReference type="PROSITE" id="PS00211">
    <property type="entry name" value="ABC_TRANSPORTER_1"/>
    <property type="match status" value="1"/>
</dbReference>
<dbReference type="InterPro" id="IPR017871">
    <property type="entry name" value="ABC_transporter-like_CS"/>
</dbReference>
<feature type="region of interest" description="Disordered" evidence="4">
    <location>
        <begin position="489"/>
        <end position="526"/>
    </location>
</feature>
<proteinExistence type="predicted"/>
<name>A0A7V8HQH7_9BIFI</name>
<evidence type="ECO:0000313" key="6">
    <source>
        <dbReference type="EMBL" id="KFI83401.1"/>
    </source>
</evidence>
<dbReference type="EMBL" id="JGZJ01000006">
    <property type="protein sequence ID" value="KFI83401.1"/>
    <property type="molecule type" value="Genomic_DNA"/>
</dbReference>
<evidence type="ECO:0000256" key="2">
    <source>
        <dbReference type="ARBA" id="ARBA00022741"/>
    </source>
</evidence>
<dbReference type="Gene3D" id="3.40.50.300">
    <property type="entry name" value="P-loop containing nucleotide triphosphate hydrolases"/>
    <property type="match status" value="2"/>
</dbReference>
<keyword evidence="3 6" id="KW-0067">ATP-binding</keyword>
<dbReference type="PANTHER" id="PTHR19211:SF14">
    <property type="entry name" value="ATP-BINDING CASSETTE SUB-FAMILY F MEMBER 1"/>
    <property type="match status" value="1"/>
</dbReference>
<dbReference type="GO" id="GO:0005524">
    <property type="term" value="F:ATP binding"/>
    <property type="evidence" value="ECO:0007669"/>
    <property type="project" value="UniProtKB-KW"/>
</dbReference>
<dbReference type="EC" id="3.6.3.36" evidence="6"/>
<protein>
    <submittedName>
        <fullName evidence="6">ABC transporter ATP-binding protein</fullName>
        <ecNumber evidence="6">3.6.3.36</ecNumber>
    </submittedName>
</protein>
<evidence type="ECO:0000313" key="7">
    <source>
        <dbReference type="Proteomes" id="UP000029109"/>
    </source>
</evidence>
<dbReference type="Pfam" id="PF00005">
    <property type="entry name" value="ABC_tran"/>
    <property type="match status" value="1"/>
</dbReference>
<dbReference type="AlphaFoldDB" id="A0A7V8HQH7"/>
<dbReference type="InterPro" id="IPR003593">
    <property type="entry name" value="AAA+_ATPase"/>
</dbReference>
<evidence type="ECO:0000256" key="3">
    <source>
        <dbReference type="ARBA" id="ARBA00022840"/>
    </source>
</evidence>
<dbReference type="GO" id="GO:0016887">
    <property type="term" value="F:ATP hydrolysis activity"/>
    <property type="evidence" value="ECO:0007669"/>
    <property type="project" value="InterPro"/>
</dbReference>
<dbReference type="Proteomes" id="UP000029109">
    <property type="component" value="Unassembled WGS sequence"/>
</dbReference>
<keyword evidence="1" id="KW-0677">Repeat</keyword>
<comment type="caution">
    <text evidence="6">The sequence shown here is derived from an EMBL/GenBank/DDBJ whole genome shotgun (WGS) entry which is preliminary data.</text>
</comment>
<dbReference type="PANTHER" id="PTHR19211">
    <property type="entry name" value="ATP-BINDING TRANSPORT PROTEIN-RELATED"/>
    <property type="match status" value="1"/>
</dbReference>
<accession>A0A7V8HQH7</accession>